<keyword evidence="4 9" id="KW-0132">Cell division</keyword>
<keyword evidence="14" id="KW-1185">Reference proteome</keyword>
<keyword evidence="3 9" id="KW-0158">Chromosome</keyword>
<accession>A0A6A4W8H0</accession>
<evidence type="ECO:0000313" key="14">
    <source>
        <dbReference type="Proteomes" id="UP000440578"/>
    </source>
</evidence>
<proteinExistence type="inferred from homology"/>
<protein>
    <recommendedName>
        <fullName evidence="9">Kinetochore protein SPC25</fullName>
    </recommendedName>
</protein>
<dbReference type="AlphaFoldDB" id="A0A6A4W8H0"/>
<evidence type="ECO:0000256" key="3">
    <source>
        <dbReference type="ARBA" id="ARBA00022454"/>
    </source>
</evidence>
<organism evidence="13 14">
    <name type="scientific">Amphibalanus amphitrite</name>
    <name type="common">Striped barnacle</name>
    <name type="synonym">Balanus amphitrite</name>
    <dbReference type="NCBI Taxonomy" id="1232801"/>
    <lineage>
        <taxon>Eukaryota</taxon>
        <taxon>Metazoa</taxon>
        <taxon>Ecdysozoa</taxon>
        <taxon>Arthropoda</taxon>
        <taxon>Crustacea</taxon>
        <taxon>Multicrustacea</taxon>
        <taxon>Cirripedia</taxon>
        <taxon>Thoracica</taxon>
        <taxon>Thoracicalcarea</taxon>
        <taxon>Balanomorpha</taxon>
        <taxon>Balanoidea</taxon>
        <taxon>Balanidae</taxon>
        <taxon>Amphibalaninae</taxon>
        <taxon>Amphibalanus</taxon>
    </lineage>
</organism>
<reference evidence="13 14" key="1">
    <citation type="submission" date="2019-07" db="EMBL/GenBank/DDBJ databases">
        <title>Draft genome assembly of a fouling barnacle, Amphibalanus amphitrite (Darwin, 1854): The first reference genome for Thecostraca.</title>
        <authorList>
            <person name="Kim W."/>
        </authorList>
    </citation>
    <scope>NUCLEOTIDE SEQUENCE [LARGE SCALE GENOMIC DNA]</scope>
    <source>
        <strain evidence="13">SNU_AA5</strain>
        <tissue evidence="13">Soma without cirri and trophi</tissue>
    </source>
</reference>
<evidence type="ECO:0000256" key="5">
    <source>
        <dbReference type="ARBA" id="ARBA00022776"/>
    </source>
</evidence>
<keyword evidence="9" id="KW-0995">Kinetochore</keyword>
<gene>
    <name evidence="13" type="ORF">FJT64_025572</name>
</gene>
<sequence length="238" mass="26873">MEMDRSTLKEYFEAKRAKSKLVLEKMTAHLDRRQIALNDALLEFTKQVEHYQQLQRVEAEARRARHEWRKAEQELADMEDRKEAVAEQLDQFRRAAASAQAELEVKTENYRKATGMLKTYMGIEVLKDSKKATEPGAVSRVITLTRVVESDPERPFHVRFMFSGTKVTLGTTKPSLGDISDIQTELDESGNLALCMVRLRSRFQALARQQAEKRERRAAAKAASAAAPAAPAAAPARV</sequence>
<dbReference type="Pfam" id="PF08234">
    <property type="entry name" value="Spindle_Spc25"/>
    <property type="match status" value="1"/>
</dbReference>
<keyword evidence="5 9" id="KW-0498">Mitosis</keyword>
<evidence type="ECO:0000256" key="11">
    <source>
        <dbReference type="SAM" id="MobiDB-lite"/>
    </source>
</evidence>
<keyword evidence="8 9" id="KW-0137">Centromere</keyword>
<evidence type="ECO:0000256" key="2">
    <source>
        <dbReference type="ARBA" id="ARBA00006379"/>
    </source>
</evidence>
<feature type="coiled-coil region" evidence="10">
    <location>
        <begin position="47"/>
        <end position="109"/>
    </location>
</feature>
<comment type="subunit">
    <text evidence="9">Component of the NDC80 complex.</text>
</comment>
<evidence type="ECO:0000256" key="10">
    <source>
        <dbReference type="SAM" id="Coils"/>
    </source>
</evidence>
<feature type="region of interest" description="Disordered" evidence="11">
    <location>
        <begin position="210"/>
        <end position="238"/>
    </location>
</feature>
<evidence type="ECO:0000256" key="8">
    <source>
        <dbReference type="ARBA" id="ARBA00023328"/>
    </source>
</evidence>
<dbReference type="GO" id="GO:0031262">
    <property type="term" value="C:Ndc80 complex"/>
    <property type="evidence" value="ECO:0007669"/>
    <property type="project" value="InterPro"/>
</dbReference>
<dbReference type="Gene3D" id="3.30.457.50">
    <property type="entry name" value="Chromosome segregation protein Spc25"/>
    <property type="match status" value="1"/>
</dbReference>
<feature type="domain" description="Chromosome segregation protein Spc25 C-terminal" evidence="12">
    <location>
        <begin position="144"/>
        <end position="204"/>
    </location>
</feature>
<keyword evidence="7 9" id="KW-0131">Cell cycle</keyword>
<dbReference type="Proteomes" id="UP000440578">
    <property type="component" value="Unassembled WGS sequence"/>
</dbReference>
<keyword evidence="6 10" id="KW-0175">Coiled coil</keyword>
<evidence type="ECO:0000259" key="12">
    <source>
        <dbReference type="Pfam" id="PF08234"/>
    </source>
</evidence>
<evidence type="ECO:0000256" key="9">
    <source>
        <dbReference type="RuleBase" id="RU367150"/>
    </source>
</evidence>
<name>A0A6A4W8H0_AMPAM</name>
<evidence type="ECO:0000313" key="13">
    <source>
        <dbReference type="EMBL" id="KAF0302323.1"/>
    </source>
</evidence>
<comment type="caution">
    <text evidence="13">The sequence shown here is derived from an EMBL/GenBank/DDBJ whole genome shotgun (WGS) entry which is preliminary data.</text>
</comment>
<dbReference type="InterPro" id="IPR013255">
    <property type="entry name" value="Spc25_C"/>
</dbReference>
<dbReference type="EMBL" id="VIIS01001073">
    <property type="protein sequence ID" value="KAF0302323.1"/>
    <property type="molecule type" value="Genomic_DNA"/>
</dbReference>
<keyword evidence="9" id="KW-0539">Nucleus</keyword>
<dbReference type="GO" id="GO:0051301">
    <property type="term" value="P:cell division"/>
    <property type="evidence" value="ECO:0007669"/>
    <property type="project" value="UniProtKB-UniRule"/>
</dbReference>
<comment type="similarity">
    <text evidence="2 9">Belongs to the SPC25 family.</text>
</comment>
<comment type="subcellular location">
    <subcellularLocation>
        <location evidence="1">Chromosome</location>
        <location evidence="1">Centromere</location>
    </subcellularLocation>
    <subcellularLocation>
        <location evidence="9">Nucleus</location>
    </subcellularLocation>
    <subcellularLocation>
        <location evidence="9">Chromosome</location>
        <location evidence="9">Centromere</location>
        <location evidence="9">Kinetochore</location>
    </subcellularLocation>
</comment>
<feature type="compositionally biased region" description="Low complexity" evidence="11">
    <location>
        <begin position="220"/>
        <end position="238"/>
    </location>
</feature>
<evidence type="ECO:0000256" key="4">
    <source>
        <dbReference type="ARBA" id="ARBA00022618"/>
    </source>
</evidence>
<dbReference type="OrthoDB" id="10551133at2759"/>
<dbReference type="GO" id="GO:0007059">
    <property type="term" value="P:chromosome segregation"/>
    <property type="evidence" value="ECO:0007669"/>
    <property type="project" value="InterPro"/>
</dbReference>
<evidence type="ECO:0000256" key="1">
    <source>
        <dbReference type="ARBA" id="ARBA00004584"/>
    </source>
</evidence>
<comment type="function">
    <text evidence="9">Acts as a component of the essential kinetochore-associated NDC80 complex, which is required for chromosome segregation and spindle checkpoint activity.</text>
</comment>
<dbReference type="GO" id="GO:0005634">
    <property type="term" value="C:nucleus"/>
    <property type="evidence" value="ECO:0007669"/>
    <property type="project" value="UniProtKB-SubCell"/>
</dbReference>
<evidence type="ECO:0000256" key="6">
    <source>
        <dbReference type="ARBA" id="ARBA00023054"/>
    </source>
</evidence>
<evidence type="ECO:0000256" key="7">
    <source>
        <dbReference type="ARBA" id="ARBA00023306"/>
    </source>
</evidence>